<dbReference type="GO" id="GO:0090071">
    <property type="term" value="P:negative regulation of ribosome biogenesis"/>
    <property type="evidence" value="ECO:0007669"/>
    <property type="project" value="UniProtKB-UniRule"/>
</dbReference>
<keyword evidence="4" id="KW-1185">Reference proteome</keyword>
<protein>
    <recommendedName>
        <fullName evidence="2">Ribosomal silencing factor RsfS</fullName>
    </recommendedName>
</protein>
<dbReference type="Proteomes" id="UP000296201">
    <property type="component" value="Chromosome"/>
</dbReference>
<comment type="subunit">
    <text evidence="2">Interacts with ribosomal protein uL14 (rplN).</text>
</comment>
<dbReference type="GO" id="GO:0005737">
    <property type="term" value="C:cytoplasm"/>
    <property type="evidence" value="ECO:0007669"/>
    <property type="project" value="UniProtKB-SubCell"/>
</dbReference>
<comment type="function">
    <text evidence="2">Functions as a ribosomal silencing factor. Interacts with ribosomal protein uL14 (rplN), blocking formation of intersubunit bridge B8. Prevents association of the 30S and 50S ribosomal subunits and the formation of functional ribosomes, thus repressing translation.</text>
</comment>
<dbReference type="EMBL" id="CP032096">
    <property type="protein sequence ID" value="QBZ82485.1"/>
    <property type="molecule type" value="Genomic_DNA"/>
</dbReference>
<sequence length="120" mass="12782">MMDSQQVEALIVSTLEDSKARDIQVLDVSKLSSFTDKMVIATGTSTTHVRSTGNAVAQAFKEAGEPPMGVEAGPEPDWVLVDLGNAIVHVMTESARAHYQLEKLWNIKPGDGASLDSANG</sequence>
<dbReference type="GO" id="GO:0017148">
    <property type="term" value="P:negative regulation of translation"/>
    <property type="evidence" value="ECO:0007669"/>
    <property type="project" value="UniProtKB-UniRule"/>
</dbReference>
<dbReference type="NCBIfam" id="TIGR00090">
    <property type="entry name" value="rsfS_iojap_ybeB"/>
    <property type="match status" value="1"/>
</dbReference>
<dbReference type="HAMAP" id="MF_01477">
    <property type="entry name" value="Iojap_RsfS"/>
    <property type="match status" value="1"/>
</dbReference>
<dbReference type="AlphaFoldDB" id="A0A4P7NY93"/>
<dbReference type="Pfam" id="PF02410">
    <property type="entry name" value="RsfS"/>
    <property type="match status" value="1"/>
</dbReference>
<keyword evidence="2" id="KW-0963">Cytoplasm</keyword>
<gene>
    <name evidence="2 3" type="primary">rsfS</name>
    <name evidence="3" type="ORF">GHNINEIG_00515</name>
</gene>
<dbReference type="InterPro" id="IPR004394">
    <property type="entry name" value="Iojap/RsfS/C7orf30"/>
</dbReference>
<dbReference type="GO" id="GO:0042256">
    <property type="term" value="P:cytosolic ribosome assembly"/>
    <property type="evidence" value="ECO:0007669"/>
    <property type="project" value="UniProtKB-UniRule"/>
</dbReference>
<dbReference type="SUPFAM" id="SSF81301">
    <property type="entry name" value="Nucleotidyltransferase"/>
    <property type="match status" value="1"/>
</dbReference>
<accession>A0A4P7NY93</accession>
<keyword evidence="2" id="KW-0810">Translation regulation</keyword>
<reference evidence="3 4" key="1">
    <citation type="submission" date="2018-08" db="EMBL/GenBank/DDBJ databases">
        <title>Horizontal acquisition of hydrogen conversion ability and other habitat adaptations in Hydrogenovibrio crunogenus strains.</title>
        <authorList>
            <person name="Gonnella G."/>
            <person name="Adam N."/>
            <person name="Perner M."/>
        </authorList>
    </citation>
    <scope>NUCLEOTIDE SEQUENCE [LARGE SCALE GENOMIC DNA]</scope>
    <source>
        <strain evidence="3 4">SP-41</strain>
    </source>
</reference>
<keyword evidence="2" id="KW-0678">Repressor</keyword>
<evidence type="ECO:0000256" key="1">
    <source>
        <dbReference type="ARBA" id="ARBA00010574"/>
    </source>
</evidence>
<name>A0A4P7NY93_9GAMM</name>
<comment type="subcellular location">
    <subcellularLocation>
        <location evidence="2">Cytoplasm</location>
    </subcellularLocation>
</comment>
<evidence type="ECO:0000256" key="2">
    <source>
        <dbReference type="HAMAP-Rule" id="MF_01477"/>
    </source>
</evidence>
<organism evidence="3 4">
    <name type="scientific">Hydrogenovibrio crunogenus</name>
    <dbReference type="NCBI Taxonomy" id="39765"/>
    <lineage>
        <taxon>Bacteria</taxon>
        <taxon>Pseudomonadati</taxon>
        <taxon>Pseudomonadota</taxon>
        <taxon>Gammaproteobacteria</taxon>
        <taxon>Thiotrichales</taxon>
        <taxon>Piscirickettsiaceae</taxon>
        <taxon>Hydrogenovibrio</taxon>
    </lineage>
</organism>
<evidence type="ECO:0000313" key="3">
    <source>
        <dbReference type="EMBL" id="QBZ82485.1"/>
    </source>
</evidence>
<dbReference type="GO" id="GO:0043023">
    <property type="term" value="F:ribosomal large subunit binding"/>
    <property type="evidence" value="ECO:0007669"/>
    <property type="project" value="TreeGrafter"/>
</dbReference>
<evidence type="ECO:0000313" key="4">
    <source>
        <dbReference type="Proteomes" id="UP000296201"/>
    </source>
</evidence>
<proteinExistence type="inferred from homology"/>
<dbReference type="PANTHER" id="PTHR21043">
    <property type="entry name" value="IOJAP SUPERFAMILY ORTHOLOG"/>
    <property type="match status" value="1"/>
</dbReference>
<dbReference type="OrthoDB" id="9793681at2"/>
<dbReference type="Gene3D" id="3.30.460.10">
    <property type="entry name" value="Beta Polymerase, domain 2"/>
    <property type="match status" value="1"/>
</dbReference>
<dbReference type="RefSeq" id="WP_135795192.1">
    <property type="nucleotide sequence ID" value="NZ_CP032096.1"/>
</dbReference>
<comment type="similarity">
    <text evidence="1 2">Belongs to the Iojap/RsfS family.</text>
</comment>
<dbReference type="PANTHER" id="PTHR21043:SF0">
    <property type="entry name" value="MITOCHONDRIAL ASSEMBLY OF RIBOSOMAL LARGE SUBUNIT PROTEIN 1"/>
    <property type="match status" value="1"/>
</dbReference>
<dbReference type="InterPro" id="IPR043519">
    <property type="entry name" value="NT_sf"/>
</dbReference>